<dbReference type="Proteomes" id="UP001172680">
    <property type="component" value="Unassembled WGS sequence"/>
</dbReference>
<keyword evidence="2" id="KW-1185">Reference proteome</keyword>
<evidence type="ECO:0000313" key="2">
    <source>
        <dbReference type="Proteomes" id="UP001172680"/>
    </source>
</evidence>
<evidence type="ECO:0000313" key="1">
    <source>
        <dbReference type="EMBL" id="KAJ9641093.1"/>
    </source>
</evidence>
<comment type="caution">
    <text evidence="1">The sequence shown here is derived from an EMBL/GenBank/DDBJ whole genome shotgun (WGS) entry which is preliminary data.</text>
</comment>
<name>A0ACC2Z1H7_9PEZI</name>
<proteinExistence type="predicted"/>
<accession>A0ACC2Z1H7</accession>
<dbReference type="EMBL" id="JAPDRP010000016">
    <property type="protein sequence ID" value="KAJ9641093.1"/>
    <property type="molecule type" value="Genomic_DNA"/>
</dbReference>
<sequence length="265" mass="30227">MKRVHDYPGPINVSGYPETAHKHLNEQHFTHNEPIAALKGIYDPNTLPSGVIPLGPPECTPSQTPRHHADEYASQDPSLDSSEDAELHPQPRKRRKTKQNYIDVSSEEVLPTKPKPNNRKFSPSISGEAFRENRKHYEQKRRDLSGVGLKQLQQLVPELNAGDCDQVQVLTKAATFIGNLVNENRKYRERLEALEGDRAKRFQWLWTQWEERWASLLSRLQVQTPQDITGHQQASEDKAALQSIAIQLNILVLQYTFCVSDHGKT</sequence>
<protein>
    <submittedName>
        <fullName evidence="1">Uncharacterized protein</fullName>
    </submittedName>
</protein>
<organism evidence="1 2">
    <name type="scientific">Coniosporium tulheliwenetii</name>
    <dbReference type="NCBI Taxonomy" id="3383036"/>
    <lineage>
        <taxon>Eukaryota</taxon>
        <taxon>Fungi</taxon>
        <taxon>Dikarya</taxon>
        <taxon>Ascomycota</taxon>
        <taxon>Pezizomycotina</taxon>
        <taxon>Dothideomycetes</taxon>
        <taxon>Dothideomycetes incertae sedis</taxon>
        <taxon>Coniosporium</taxon>
    </lineage>
</organism>
<reference evidence="1" key="1">
    <citation type="submission" date="2022-10" db="EMBL/GenBank/DDBJ databases">
        <title>Culturing micro-colonial fungi from biological soil crusts in the Mojave desert and describing Neophaeococcomyces mojavensis, and introducing the new genera and species Taxawa tesnikishii.</title>
        <authorList>
            <person name="Kurbessoian T."/>
            <person name="Stajich J.E."/>
        </authorList>
    </citation>
    <scope>NUCLEOTIDE SEQUENCE</scope>
    <source>
        <strain evidence="1">JES_115</strain>
    </source>
</reference>
<gene>
    <name evidence="1" type="ORF">H2199_005761</name>
</gene>